<dbReference type="EMBL" id="MTEJ01000175">
    <property type="protein sequence ID" value="OQX08411.1"/>
    <property type="molecule type" value="Genomic_DNA"/>
</dbReference>
<accession>A0A1Y1QL67</accession>
<protein>
    <submittedName>
        <fullName evidence="1">Uncharacterized protein</fullName>
    </submittedName>
</protein>
<evidence type="ECO:0000313" key="1">
    <source>
        <dbReference type="EMBL" id="OQX08411.1"/>
    </source>
</evidence>
<dbReference type="Proteomes" id="UP000192491">
    <property type="component" value="Unassembled WGS sequence"/>
</dbReference>
<evidence type="ECO:0000313" key="2">
    <source>
        <dbReference type="Proteomes" id="UP000192491"/>
    </source>
</evidence>
<dbReference type="AlphaFoldDB" id="A0A1Y1QL67"/>
<name>A0A1Y1QL67_9GAMM</name>
<gene>
    <name evidence="1" type="ORF">BWK73_25420</name>
</gene>
<reference evidence="1 2" key="1">
    <citation type="submission" date="2017-01" db="EMBL/GenBank/DDBJ databases">
        <title>Novel large sulfur bacteria in the metagenomes of groundwater-fed chemosynthetic microbial mats in the Lake Huron basin.</title>
        <authorList>
            <person name="Sharrar A.M."/>
            <person name="Flood B.E."/>
            <person name="Bailey J.V."/>
            <person name="Jones D.S."/>
            <person name="Biddanda B."/>
            <person name="Ruberg S.A."/>
            <person name="Marcus D.N."/>
            <person name="Dick G.J."/>
        </authorList>
    </citation>
    <scope>NUCLEOTIDE SEQUENCE [LARGE SCALE GENOMIC DNA]</scope>
    <source>
        <strain evidence="1">A8</strain>
    </source>
</reference>
<proteinExistence type="predicted"/>
<sequence length="84" mass="9796">MTDFNTLTHKEKVDYFFQRFTQGLLSGSAPSDGFRTANAAHDELIAILPSHQVAQVEKQCMHRRQWQAYCFARKPGEHTGWWRN</sequence>
<comment type="caution">
    <text evidence="1">The sequence shown here is derived from an EMBL/GenBank/DDBJ whole genome shotgun (WGS) entry which is preliminary data.</text>
</comment>
<organism evidence="1 2">
    <name type="scientific">Thiothrix lacustris</name>
    <dbReference type="NCBI Taxonomy" id="525917"/>
    <lineage>
        <taxon>Bacteria</taxon>
        <taxon>Pseudomonadati</taxon>
        <taxon>Pseudomonadota</taxon>
        <taxon>Gammaproteobacteria</taxon>
        <taxon>Thiotrichales</taxon>
        <taxon>Thiotrichaceae</taxon>
        <taxon>Thiothrix</taxon>
    </lineage>
</organism>